<dbReference type="EMBL" id="SDPW01000001">
    <property type="protein sequence ID" value="RXZ54237.1"/>
    <property type="molecule type" value="Genomic_DNA"/>
</dbReference>
<dbReference type="GO" id="GO:0005524">
    <property type="term" value="F:ATP binding"/>
    <property type="evidence" value="ECO:0007669"/>
    <property type="project" value="UniProtKB-UniRule"/>
</dbReference>
<dbReference type="GO" id="GO:0006426">
    <property type="term" value="P:glycyl-tRNA aminoacylation"/>
    <property type="evidence" value="ECO:0007669"/>
    <property type="project" value="UniProtKB-UniRule"/>
</dbReference>
<keyword evidence="5 8" id="KW-0648">Protein biosynthesis</keyword>
<gene>
    <name evidence="8 9" type="primary">glyQ</name>
    <name evidence="9" type="ORF">ET524_06930</name>
</gene>
<evidence type="ECO:0000256" key="6">
    <source>
        <dbReference type="ARBA" id="ARBA00023146"/>
    </source>
</evidence>
<proteinExistence type="inferred from homology"/>
<evidence type="ECO:0000313" key="10">
    <source>
        <dbReference type="Proteomes" id="UP000293345"/>
    </source>
</evidence>
<dbReference type="SUPFAM" id="SSF55681">
    <property type="entry name" value="Class II aaRS and biotin synthetases"/>
    <property type="match status" value="1"/>
</dbReference>
<reference evidence="9 10" key="1">
    <citation type="submission" date="2019-01" db="EMBL/GenBank/DDBJ databases">
        <title>Senegalimassilia sp. nov. KGMB04484 isolated human feces.</title>
        <authorList>
            <person name="Han K.-I."/>
            <person name="Kim J.-S."/>
            <person name="Lee K.C."/>
            <person name="Suh M.K."/>
            <person name="Eom M.K."/>
            <person name="Lee J.H."/>
            <person name="Park S.-H."/>
            <person name="Kang S.W."/>
            <person name="Park J.-E."/>
            <person name="Oh B.S."/>
            <person name="Yu S.Y."/>
            <person name="Choi S.-H."/>
            <person name="Lee D.H."/>
            <person name="Yoon H."/>
            <person name="Kim B.-Y."/>
            <person name="Lee J.H."/>
            <person name="Lee J.-S."/>
        </authorList>
    </citation>
    <scope>NUCLEOTIDE SEQUENCE [LARGE SCALE GENOMIC DNA]</scope>
    <source>
        <strain evidence="9 10">KGMB04484</strain>
    </source>
</reference>
<dbReference type="OrthoDB" id="9775440at2"/>
<comment type="subcellular location">
    <subcellularLocation>
        <location evidence="8">Cytoplasm</location>
    </subcellularLocation>
</comment>
<keyword evidence="4 8" id="KW-0067">ATP-binding</keyword>
<evidence type="ECO:0000256" key="3">
    <source>
        <dbReference type="ARBA" id="ARBA00022741"/>
    </source>
</evidence>
<keyword evidence="8" id="KW-0963">Cytoplasm</keyword>
<keyword evidence="2 8" id="KW-0436">Ligase</keyword>
<comment type="catalytic activity">
    <reaction evidence="7 8">
        <text>tRNA(Gly) + glycine + ATP = glycyl-tRNA(Gly) + AMP + diphosphate</text>
        <dbReference type="Rhea" id="RHEA:16013"/>
        <dbReference type="Rhea" id="RHEA-COMP:9664"/>
        <dbReference type="Rhea" id="RHEA-COMP:9683"/>
        <dbReference type="ChEBI" id="CHEBI:30616"/>
        <dbReference type="ChEBI" id="CHEBI:33019"/>
        <dbReference type="ChEBI" id="CHEBI:57305"/>
        <dbReference type="ChEBI" id="CHEBI:78442"/>
        <dbReference type="ChEBI" id="CHEBI:78522"/>
        <dbReference type="ChEBI" id="CHEBI:456215"/>
        <dbReference type="EC" id="6.1.1.14"/>
    </reaction>
</comment>
<dbReference type="GO" id="GO:0005829">
    <property type="term" value="C:cytosol"/>
    <property type="evidence" value="ECO:0007669"/>
    <property type="project" value="TreeGrafter"/>
</dbReference>
<name>A0A4V1QU00_9ACTN</name>
<evidence type="ECO:0000256" key="7">
    <source>
        <dbReference type="ARBA" id="ARBA00047937"/>
    </source>
</evidence>
<dbReference type="FunFam" id="3.30.930.10:FF:000006">
    <property type="entry name" value="Glycine--tRNA ligase alpha subunit"/>
    <property type="match status" value="1"/>
</dbReference>
<dbReference type="Gene3D" id="1.20.58.180">
    <property type="entry name" value="Class II aaRS and biotin synthetases, domain 2"/>
    <property type="match status" value="1"/>
</dbReference>
<dbReference type="InterPro" id="IPR002310">
    <property type="entry name" value="Gly-tRNA_ligase_asu"/>
</dbReference>
<organism evidence="9 10">
    <name type="scientific">Senegalimassilia faecalis</name>
    <dbReference type="NCBI Taxonomy" id="2509433"/>
    <lineage>
        <taxon>Bacteria</taxon>
        <taxon>Bacillati</taxon>
        <taxon>Actinomycetota</taxon>
        <taxon>Coriobacteriia</taxon>
        <taxon>Coriobacteriales</taxon>
        <taxon>Coriobacteriaceae</taxon>
        <taxon>Senegalimassilia</taxon>
    </lineage>
</organism>
<keyword evidence="10" id="KW-1185">Reference proteome</keyword>
<keyword evidence="6 8" id="KW-0030">Aminoacyl-tRNA synthetase</keyword>
<dbReference type="CDD" id="cd00733">
    <property type="entry name" value="GlyRS_alpha_core"/>
    <property type="match status" value="1"/>
</dbReference>
<dbReference type="Gene3D" id="3.30.930.10">
    <property type="entry name" value="Bira Bifunctional Protein, Domain 2"/>
    <property type="match status" value="1"/>
</dbReference>
<dbReference type="PANTHER" id="PTHR30075:SF2">
    <property type="entry name" value="GLYCINE--TRNA LIGASE, CHLOROPLASTIC_MITOCHONDRIAL 2"/>
    <property type="match status" value="1"/>
</dbReference>
<dbReference type="NCBIfam" id="TIGR00388">
    <property type="entry name" value="glyQ"/>
    <property type="match status" value="1"/>
</dbReference>
<accession>A0A4V1QU00</accession>
<evidence type="ECO:0000256" key="4">
    <source>
        <dbReference type="ARBA" id="ARBA00022840"/>
    </source>
</evidence>
<evidence type="ECO:0000256" key="1">
    <source>
        <dbReference type="ARBA" id="ARBA00008226"/>
    </source>
</evidence>
<dbReference type="Proteomes" id="UP000293345">
    <property type="component" value="Unassembled WGS sequence"/>
</dbReference>
<dbReference type="NCBIfam" id="NF006827">
    <property type="entry name" value="PRK09348.1"/>
    <property type="match status" value="1"/>
</dbReference>
<evidence type="ECO:0000256" key="5">
    <source>
        <dbReference type="ARBA" id="ARBA00022917"/>
    </source>
</evidence>
<protein>
    <recommendedName>
        <fullName evidence="8">Glycine--tRNA ligase alpha subunit</fullName>
        <ecNumber evidence="8">6.1.1.14</ecNumber>
    </recommendedName>
    <alternativeName>
        <fullName evidence="8">Glycyl-tRNA synthetase alpha subunit</fullName>
        <shortName evidence="8">GlyRS</shortName>
    </alternativeName>
</protein>
<evidence type="ECO:0000256" key="2">
    <source>
        <dbReference type="ARBA" id="ARBA00022598"/>
    </source>
</evidence>
<dbReference type="Pfam" id="PF02091">
    <property type="entry name" value="tRNA-synt_2e"/>
    <property type="match status" value="1"/>
</dbReference>
<comment type="subunit">
    <text evidence="8">Tetramer of two alpha and two beta subunits.</text>
</comment>
<dbReference type="PRINTS" id="PR01044">
    <property type="entry name" value="TRNASYNTHGA"/>
</dbReference>
<dbReference type="InterPro" id="IPR045864">
    <property type="entry name" value="aa-tRNA-synth_II/BPL/LPL"/>
</dbReference>
<dbReference type="GO" id="GO:0004820">
    <property type="term" value="F:glycine-tRNA ligase activity"/>
    <property type="evidence" value="ECO:0007669"/>
    <property type="project" value="UniProtKB-UniRule"/>
</dbReference>
<dbReference type="PANTHER" id="PTHR30075">
    <property type="entry name" value="GLYCYL-TRNA SYNTHETASE"/>
    <property type="match status" value="1"/>
</dbReference>
<evidence type="ECO:0000313" key="9">
    <source>
        <dbReference type="EMBL" id="RXZ54237.1"/>
    </source>
</evidence>
<dbReference type="HAMAP" id="MF_00254">
    <property type="entry name" value="Gly_tRNA_synth_alpha"/>
    <property type="match status" value="1"/>
</dbReference>
<comment type="caution">
    <text evidence="9">The sequence shown here is derived from an EMBL/GenBank/DDBJ whole genome shotgun (WGS) entry which is preliminary data.</text>
</comment>
<dbReference type="EC" id="6.1.1.14" evidence="8"/>
<dbReference type="InterPro" id="IPR006194">
    <property type="entry name" value="Gly-tRNA-synth_heterodimer"/>
</dbReference>
<dbReference type="RefSeq" id="WP_129424406.1">
    <property type="nucleotide sequence ID" value="NZ_DBFAJO010000015.1"/>
</dbReference>
<evidence type="ECO:0000256" key="8">
    <source>
        <dbReference type="HAMAP-Rule" id="MF_00254"/>
    </source>
</evidence>
<keyword evidence="3 8" id="KW-0547">Nucleotide-binding</keyword>
<dbReference type="AlphaFoldDB" id="A0A4V1QU00"/>
<sequence>MSTETFAANAGQGAGANQPPTFQDIVMNLQHYWASQGCVVLQPYDGAVGAGTNHTATTLRSLGPDTWRTCYVQGCRRPTDGRYGENPNRLQYYYQFQVLMKPSPDNIQDLYLGSLRAIGIDPDKHDVRFVEDDWESPTLGAWGLGWEVWLNGMEVTQFTYFQQVGGFECSPVPVEIAYGLERLTMYIQGVDSVYDIIWARGDDGVEFTYGDVYLENEREFSTYNFEVGNTDFLFEAFNQYEREAGLCLEHNLPLPAYDWVLKCCHTFNLLDARGVISATERMAYILRVRSMVKECCASYIANVVGEGESDCAPADEKKGE</sequence>
<comment type="similarity">
    <text evidence="1 8">Belongs to the class-II aminoacyl-tRNA synthetase family.</text>
</comment>
<dbReference type="PROSITE" id="PS50861">
    <property type="entry name" value="AA_TRNA_LIGASE_II_GLYAB"/>
    <property type="match status" value="1"/>
</dbReference>